<keyword evidence="5" id="KW-1185">Reference proteome</keyword>
<dbReference type="Gene3D" id="1.10.10.10">
    <property type="entry name" value="Winged helix-like DNA-binding domain superfamily/Winged helix DNA-binding domain"/>
    <property type="match status" value="1"/>
</dbReference>
<dbReference type="InterPro" id="IPR057727">
    <property type="entry name" value="WCX_dom"/>
</dbReference>
<dbReference type="InterPro" id="IPR036390">
    <property type="entry name" value="WH_DNA-bd_sf"/>
</dbReference>
<organism evidence="4 5">
    <name type="scientific">Paenibacillus filicis</name>
    <dbReference type="NCBI Taxonomy" id="669464"/>
    <lineage>
        <taxon>Bacteria</taxon>
        <taxon>Bacillati</taxon>
        <taxon>Bacillota</taxon>
        <taxon>Bacilli</taxon>
        <taxon>Bacillales</taxon>
        <taxon>Paenibacillaceae</taxon>
        <taxon>Paenibacillus</taxon>
    </lineage>
</organism>
<reference evidence="4 5" key="1">
    <citation type="submission" date="2024-04" db="EMBL/GenBank/DDBJ databases">
        <title>draft genome sequnece of Paenibacillus filicis.</title>
        <authorList>
            <person name="Kim D.-U."/>
        </authorList>
    </citation>
    <scope>NUCLEOTIDE SEQUENCE [LARGE SCALE GENOMIC DNA]</scope>
    <source>
        <strain evidence="4 5">KACC14197</strain>
    </source>
</reference>
<dbReference type="InterPro" id="IPR028349">
    <property type="entry name" value="PafC-like"/>
</dbReference>
<protein>
    <submittedName>
        <fullName evidence="4">YafY family protein</fullName>
    </submittedName>
</protein>
<dbReference type="Pfam" id="PF08279">
    <property type="entry name" value="HTH_11"/>
    <property type="match status" value="1"/>
</dbReference>
<proteinExistence type="predicted"/>
<sequence length="304" mass="34173">MPVSRLLEMVYILIDKRTTTAKALAEHFEVSPRTIYRDIDVLSAAGIPVYASPGKGGGISLLDDYVLAKSLLSDQEQNEVLIALQSLSATEYPDINGALSKLSSLFKKDRIGWIEVDFSSWGSSREQKERFGILQKAVLHHELVTFDYFNSSGIKSSRRIEPVKLIFKAKSWYLQGFCLAVQQYRTFKISRMANIRLTGQLFPPRSPDEQPADIEDQAFGPLVQVQLRISAEGAFRVYDEFQECQVTRQEDGSFIVTAELPDDDWLIGYMLSFGTAAEVMAPPSVRERIAERLDVLLATYKAST</sequence>
<feature type="domain" description="WYL" evidence="2">
    <location>
        <begin position="131"/>
        <end position="196"/>
    </location>
</feature>
<feature type="domain" description="Helix-turn-helix type 11" evidence="1">
    <location>
        <begin position="5"/>
        <end position="56"/>
    </location>
</feature>
<evidence type="ECO:0000313" key="5">
    <source>
        <dbReference type="Proteomes" id="UP001469365"/>
    </source>
</evidence>
<evidence type="ECO:0000313" key="4">
    <source>
        <dbReference type="EMBL" id="MEK8132416.1"/>
    </source>
</evidence>
<feature type="domain" description="WCX" evidence="3">
    <location>
        <begin position="222"/>
        <end position="294"/>
    </location>
</feature>
<gene>
    <name evidence="4" type="ORF">WMW72_31430</name>
</gene>
<evidence type="ECO:0000259" key="1">
    <source>
        <dbReference type="Pfam" id="PF08279"/>
    </source>
</evidence>
<comment type="caution">
    <text evidence="4">The sequence shown here is derived from an EMBL/GenBank/DDBJ whole genome shotgun (WGS) entry which is preliminary data.</text>
</comment>
<dbReference type="Proteomes" id="UP001469365">
    <property type="component" value="Unassembled WGS sequence"/>
</dbReference>
<evidence type="ECO:0000259" key="2">
    <source>
        <dbReference type="Pfam" id="PF13280"/>
    </source>
</evidence>
<dbReference type="InterPro" id="IPR026881">
    <property type="entry name" value="WYL_dom"/>
</dbReference>
<dbReference type="SUPFAM" id="SSF46785">
    <property type="entry name" value="Winged helix' DNA-binding domain"/>
    <property type="match status" value="1"/>
</dbReference>
<dbReference type="Pfam" id="PF25583">
    <property type="entry name" value="WCX"/>
    <property type="match status" value="1"/>
</dbReference>
<evidence type="ECO:0000259" key="3">
    <source>
        <dbReference type="Pfam" id="PF25583"/>
    </source>
</evidence>
<dbReference type="PANTHER" id="PTHR34580:SF1">
    <property type="entry name" value="PROTEIN PAFC"/>
    <property type="match status" value="1"/>
</dbReference>
<name>A0ABU9DU63_9BACL</name>
<dbReference type="PANTHER" id="PTHR34580">
    <property type="match status" value="1"/>
</dbReference>
<dbReference type="Pfam" id="PF13280">
    <property type="entry name" value="WYL"/>
    <property type="match status" value="1"/>
</dbReference>
<dbReference type="EMBL" id="JBBPCC010000030">
    <property type="protein sequence ID" value="MEK8132416.1"/>
    <property type="molecule type" value="Genomic_DNA"/>
</dbReference>
<dbReference type="InterPro" id="IPR036388">
    <property type="entry name" value="WH-like_DNA-bd_sf"/>
</dbReference>
<dbReference type="PIRSF" id="PIRSF016838">
    <property type="entry name" value="PafC"/>
    <property type="match status" value="1"/>
</dbReference>
<accession>A0ABU9DU63</accession>
<dbReference type="RefSeq" id="WP_341419550.1">
    <property type="nucleotide sequence ID" value="NZ_JBBPCC010000030.1"/>
</dbReference>
<dbReference type="InterPro" id="IPR051534">
    <property type="entry name" value="CBASS_pafABC_assoc_protein"/>
</dbReference>
<dbReference type="InterPro" id="IPR013196">
    <property type="entry name" value="HTH_11"/>
</dbReference>
<dbReference type="PROSITE" id="PS52050">
    <property type="entry name" value="WYL"/>
    <property type="match status" value="1"/>
</dbReference>